<dbReference type="GO" id="GO:0008324">
    <property type="term" value="F:monoatomic cation transmembrane transporter activity"/>
    <property type="evidence" value="ECO:0007669"/>
    <property type="project" value="InterPro"/>
</dbReference>
<evidence type="ECO:0000256" key="7">
    <source>
        <dbReference type="ARBA" id="ARBA00023136"/>
    </source>
</evidence>
<dbReference type="NCBIfam" id="NF006517">
    <property type="entry name" value="PRK08965.1-1"/>
    <property type="match status" value="1"/>
</dbReference>
<dbReference type="RefSeq" id="WP_184405269.1">
    <property type="nucleotide sequence ID" value="NZ_JACHHJ010000005.1"/>
</dbReference>
<evidence type="ECO:0000256" key="3">
    <source>
        <dbReference type="ARBA" id="ARBA00022449"/>
    </source>
</evidence>
<dbReference type="Pfam" id="PF01899">
    <property type="entry name" value="MNHE"/>
    <property type="match status" value="1"/>
</dbReference>
<keyword evidence="7 8" id="KW-0472">Membrane</keyword>
<keyword evidence="10" id="KW-1185">Reference proteome</keyword>
<accession>A0A841PQZ3</accession>
<sequence length="158" mass="18359">MPFQILINIFIAVLWMFLQNDWSASTFTLGYLLGLGLIFMFRRSFNHSFYLRRVWALFVLFLIFNKELIHSSVVVIGQILRPKLNINPGIFQFDTELKSNWEITTLALLLMLTPGSVVMEVSPNGQTFYMHAMDIPISSDMVLSSKERFERAIMEVTR</sequence>
<evidence type="ECO:0000313" key="9">
    <source>
        <dbReference type="EMBL" id="MBB6451210.1"/>
    </source>
</evidence>
<evidence type="ECO:0000256" key="2">
    <source>
        <dbReference type="ARBA" id="ARBA00006228"/>
    </source>
</evidence>
<dbReference type="GO" id="GO:0005886">
    <property type="term" value="C:plasma membrane"/>
    <property type="evidence" value="ECO:0007669"/>
    <property type="project" value="UniProtKB-SubCell"/>
</dbReference>
<evidence type="ECO:0000256" key="6">
    <source>
        <dbReference type="ARBA" id="ARBA00022989"/>
    </source>
</evidence>
<protein>
    <submittedName>
        <fullName evidence="9">Multicomponent Na+:H+ antiporter subunit E</fullName>
    </submittedName>
</protein>
<keyword evidence="3" id="KW-0813">Transport</keyword>
<proteinExistence type="inferred from homology"/>
<evidence type="ECO:0000313" key="10">
    <source>
        <dbReference type="Proteomes" id="UP000568839"/>
    </source>
</evidence>
<keyword evidence="5 8" id="KW-0812">Transmembrane</keyword>
<comment type="caution">
    <text evidence="9">The sequence shown here is derived from an EMBL/GenBank/DDBJ whole genome shotgun (WGS) entry which is preliminary data.</text>
</comment>
<dbReference type="InterPro" id="IPR002758">
    <property type="entry name" value="Cation_antiport_E"/>
</dbReference>
<dbReference type="PIRSF" id="PIRSF019239">
    <property type="entry name" value="MrpE"/>
    <property type="match status" value="1"/>
</dbReference>
<feature type="transmembrane region" description="Helical" evidence="8">
    <location>
        <begin position="22"/>
        <end position="42"/>
    </location>
</feature>
<gene>
    <name evidence="9" type="ORF">HNR44_003204</name>
</gene>
<keyword evidence="3" id="KW-0050">Antiport</keyword>
<feature type="transmembrane region" description="Helical" evidence="8">
    <location>
        <begin position="54"/>
        <end position="80"/>
    </location>
</feature>
<organism evidence="9 10">
    <name type="scientific">Geomicrobium halophilum</name>
    <dbReference type="NCBI Taxonomy" id="549000"/>
    <lineage>
        <taxon>Bacteria</taxon>
        <taxon>Bacillati</taxon>
        <taxon>Bacillota</taxon>
        <taxon>Bacilli</taxon>
        <taxon>Bacillales</taxon>
        <taxon>Geomicrobium</taxon>
    </lineage>
</organism>
<evidence type="ECO:0000256" key="1">
    <source>
        <dbReference type="ARBA" id="ARBA00004651"/>
    </source>
</evidence>
<dbReference type="AlphaFoldDB" id="A0A841PQZ3"/>
<evidence type="ECO:0000256" key="5">
    <source>
        <dbReference type="ARBA" id="ARBA00022692"/>
    </source>
</evidence>
<evidence type="ECO:0000256" key="4">
    <source>
        <dbReference type="ARBA" id="ARBA00022475"/>
    </source>
</evidence>
<comment type="similarity">
    <text evidence="2">Belongs to the CPA3 antiporters (TC 2.A.63) subunit E family.</text>
</comment>
<dbReference type="Proteomes" id="UP000568839">
    <property type="component" value="Unassembled WGS sequence"/>
</dbReference>
<keyword evidence="6 8" id="KW-1133">Transmembrane helix</keyword>
<dbReference type="EMBL" id="JACHHJ010000005">
    <property type="protein sequence ID" value="MBB6451210.1"/>
    <property type="molecule type" value="Genomic_DNA"/>
</dbReference>
<comment type="subcellular location">
    <subcellularLocation>
        <location evidence="1">Cell membrane</location>
        <topology evidence="1">Multi-pass membrane protein</topology>
    </subcellularLocation>
</comment>
<evidence type="ECO:0000256" key="8">
    <source>
        <dbReference type="SAM" id="Phobius"/>
    </source>
</evidence>
<dbReference type="GO" id="GO:0015297">
    <property type="term" value="F:antiporter activity"/>
    <property type="evidence" value="ECO:0007669"/>
    <property type="project" value="UniProtKB-KW"/>
</dbReference>
<name>A0A841PQZ3_9BACL</name>
<keyword evidence="4" id="KW-1003">Cell membrane</keyword>
<dbReference type="PANTHER" id="PTHR34584:SF1">
    <property type="entry name" value="NA(+)_H(+) ANTIPORTER SUBUNIT E1"/>
    <property type="match status" value="1"/>
</dbReference>
<reference evidence="9 10" key="1">
    <citation type="submission" date="2020-08" db="EMBL/GenBank/DDBJ databases">
        <title>Genomic Encyclopedia of Type Strains, Phase IV (KMG-IV): sequencing the most valuable type-strain genomes for metagenomic binning, comparative biology and taxonomic classification.</title>
        <authorList>
            <person name="Goeker M."/>
        </authorList>
    </citation>
    <scope>NUCLEOTIDE SEQUENCE [LARGE SCALE GENOMIC DNA]</scope>
    <source>
        <strain evidence="9 10">DSM 21769</strain>
    </source>
</reference>
<dbReference type="PANTHER" id="PTHR34584">
    <property type="entry name" value="NA(+)/H(+) ANTIPORTER SUBUNIT E1"/>
    <property type="match status" value="1"/>
</dbReference>